<keyword evidence="2" id="KW-0732">Signal</keyword>
<dbReference type="AlphaFoldDB" id="A0AAV1HNG8"/>
<dbReference type="Proteomes" id="UP001178508">
    <property type="component" value="Chromosome 24"/>
</dbReference>
<evidence type="ECO:0000313" key="5">
    <source>
        <dbReference type="Proteomes" id="UP001178508"/>
    </source>
</evidence>
<keyword evidence="5" id="KW-1185">Reference proteome</keyword>
<dbReference type="Gene3D" id="2.60.40.10">
    <property type="entry name" value="Immunoglobulins"/>
    <property type="match status" value="1"/>
</dbReference>
<evidence type="ECO:0000259" key="3">
    <source>
        <dbReference type="SMART" id="SM00409"/>
    </source>
</evidence>
<dbReference type="InterPro" id="IPR036179">
    <property type="entry name" value="Ig-like_dom_sf"/>
</dbReference>
<proteinExistence type="predicted"/>
<sequence length="244" mass="27615">MDLLWIILLGFLVYDGAESKAVVKVKAELGQSVILNCSLTEDDFYWYMDIHSGLRSCIVRTLSKDVTQPQYFVDTLSKYRAMKGQKLNITNITTYDFRNYYCAKKQSDNILFEDTILLYSEDVPQTVSTSAPSTNTTTTQPHTHRMSQKELVVYSSFTLNIILSAATVILIALLCMERKTCCRQVDNPSPLTPENPENVETVQYEEIQLSPSRLPPAALLYDGIYSKAQLPQSVQPPQGHLDNR</sequence>
<reference evidence="4" key="1">
    <citation type="submission" date="2023-08" db="EMBL/GenBank/DDBJ databases">
        <authorList>
            <person name="Alioto T."/>
            <person name="Alioto T."/>
            <person name="Gomez Garrido J."/>
        </authorList>
    </citation>
    <scope>NUCLEOTIDE SEQUENCE</scope>
</reference>
<organism evidence="4 5">
    <name type="scientific">Xyrichtys novacula</name>
    <name type="common">Pearly razorfish</name>
    <name type="synonym">Hemipteronotus novacula</name>
    <dbReference type="NCBI Taxonomy" id="13765"/>
    <lineage>
        <taxon>Eukaryota</taxon>
        <taxon>Metazoa</taxon>
        <taxon>Chordata</taxon>
        <taxon>Craniata</taxon>
        <taxon>Vertebrata</taxon>
        <taxon>Euteleostomi</taxon>
        <taxon>Actinopterygii</taxon>
        <taxon>Neopterygii</taxon>
        <taxon>Teleostei</taxon>
        <taxon>Neoteleostei</taxon>
        <taxon>Acanthomorphata</taxon>
        <taxon>Eupercaria</taxon>
        <taxon>Labriformes</taxon>
        <taxon>Labridae</taxon>
        <taxon>Xyrichtys</taxon>
    </lineage>
</organism>
<keyword evidence="1" id="KW-1133">Transmembrane helix</keyword>
<accession>A0AAV1HNG8</accession>
<gene>
    <name evidence="4" type="ORF">XNOV1_A042841</name>
</gene>
<dbReference type="InterPro" id="IPR013783">
    <property type="entry name" value="Ig-like_fold"/>
</dbReference>
<keyword evidence="1" id="KW-0472">Membrane</keyword>
<name>A0AAV1HNG8_XYRNO</name>
<feature type="signal peptide" evidence="2">
    <location>
        <begin position="1"/>
        <end position="19"/>
    </location>
</feature>
<feature type="domain" description="Immunoglobulin" evidence="3">
    <location>
        <begin position="22"/>
        <end position="121"/>
    </location>
</feature>
<protein>
    <submittedName>
        <fullName evidence="4">Uncharacterized protein LOC121506406 isoform X1</fullName>
    </submittedName>
</protein>
<evidence type="ECO:0000256" key="2">
    <source>
        <dbReference type="SAM" id="SignalP"/>
    </source>
</evidence>
<dbReference type="SMART" id="SM00409">
    <property type="entry name" value="IG"/>
    <property type="match status" value="1"/>
</dbReference>
<feature type="chain" id="PRO_5043774108" evidence="2">
    <location>
        <begin position="20"/>
        <end position="244"/>
    </location>
</feature>
<feature type="transmembrane region" description="Helical" evidence="1">
    <location>
        <begin position="151"/>
        <end position="174"/>
    </location>
</feature>
<dbReference type="SUPFAM" id="SSF48726">
    <property type="entry name" value="Immunoglobulin"/>
    <property type="match status" value="1"/>
</dbReference>
<evidence type="ECO:0000313" key="4">
    <source>
        <dbReference type="EMBL" id="CAJ1087433.1"/>
    </source>
</evidence>
<evidence type="ECO:0000256" key="1">
    <source>
        <dbReference type="SAM" id="Phobius"/>
    </source>
</evidence>
<dbReference type="InterPro" id="IPR003599">
    <property type="entry name" value="Ig_sub"/>
</dbReference>
<dbReference type="EMBL" id="OY660887">
    <property type="protein sequence ID" value="CAJ1087433.1"/>
    <property type="molecule type" value="Genomic_DNA"/>
</dbReference>
<keyword evidence="1" id="KW-0812">Transmembrane</keyword>